<organism evidence="3 4">
    <name type="scientific">Nostoc minutum NIES-26</name>
    <dbReference type="NCBI Taxonomy" id="1844469"/>
    <lineage>
        <taxon>Bacteria</taxon>
        <taxon>Bacillati</taxon>
        <taxon>Cyanobacteriota</taxon>
        <taxon>Cyanophyceae</taxon>
        <taxon>Nostocales</taxon>
        <taxon>Nostocaceae</taxon>
        <taxon>Nostoc</taxon>
    </lineage>
</organism>
<dbReference type="Proteomes" id="UP000252107">
    <property type="component" value="Unassembled WGS sequence"/>
</dbReference>
<gene>
    <name evidence="3" type="ORF">A6770_32060</name>
</gene>
<dbReference type="Pfam" id="PF04909">
    <property type="entry name" value="Amidohydro_2"/>
    <property type="match status" value="1"/>
</dbReference>
<proteinExistence type="predicted"/>
<dbReference type="GO" id="GO:0016787">
    <property type="term" value="F:hydrolase activity"/>
    <property type="evidence" value="ECO:0007669"/>
    <property type="project" value="UniProtKB-KW"/>
</dbReference>
<accession>A0A367Q7K2</accession>
<reference evidence="3" key="1">
    <citation type="submission" date="2016-04" db="EMBL/GenBank/DDBJ databases">
        <authorList>
            <person name="Tabuchi Yagui T.R."/>
        </authorList>
    </citation>
    <scope>NUCLEOTIDE SEQUENCE [LARGE SCALE GENOMIC DNA]</scope>
    <source>
        <strain evidence="3">NIES-26</strain>
    </source>
</reference>
<dbReference type="AlphaFoldDB" id="A0A367Q7K2"/>
<dbReference type="EMBL" id="LXQD01000341">
    <property type="protein sequence ID" value="RCJ19294.1"/>
    <property type="molecule type" value="Genomic_DNA"/>
</dbReference>
<feature type="domain" description="Amidohydrolase-related" evidence="2">
    <location>
        <begin position="4"/>
        <end position="269"/>
    </location>
</feature>
<dbReference type="CDD" id="cd01292">
    <property type="entry name" value="metallo-dependent_hydrolases"/>
    <property type="match status" value="1"/>
</dbReference>
<dbReference type="SUPFAM" id="SSF51556">
    <property type="entry name" value="Metallo-dependent hydrolases"/>
    <property type="match status" value="1"/>
</dbReference>
<keyword evidence="3" id="KW-0378">Hydrolase</keyword>
<protein>
    <submittedName>
        <fullName evidence="3">Metal-dependent hydrolase</fullName>
    </submittedName>
</protein>
<evidence type="ECO:0000256" key="1">
    <source>
        <dbReference type="ARBA" id="ARBA00023239"/>
    </source>
</evidence>
<dbReference type="GO" id="GO:0016831">
    <property type="term" value="F:carboxy-lyase activity"/>
    <property type="evidence" value="ECO:0007669"/>
    <property type="project" value="InterPro"/>
</dbReference>
<evidence type="ECO:0000313" key="4">
    <source>
        <dbReference type="Proteomes" id="UP000252107"/>
    </source>
</evidence>
<name>A0A367Q7K2_9NOSO</name>
<dbReference type="PANTHER" id="PTHR21240">
    <property type="entry name" value="2-AMINO-3-CARBOXYLMUCONATE-6-SEMIALDEHYDE DECARBOXYLASE"/>
    <property type="match status" value="1"/>
</dbReference>
<keyword evidence="1" id="KW-0456">Lyase</keyword>
<keyword evidence="4" id="KW-1185">Reference proteome</keyword>
<dbReference type="InterPro" id="IPR032466">
    <property type="entry name" value="Metal_Hydrolase"/>
</dbReference>
<dbReference type="Gene3D" id="3.20.20.140">
    <property type="entry name" value="Metal-dependent hydrolases"/>
    <property type="match status" value="1"/>
</dbReference>
<evidence type="ECO:0000259" key="2">
    <source>
        <dbReference type="Pfam" id="PF04909"/>
    </source>
</evidence>
<evidence type="ECO:0000313" key="3">
    <source>
        <dbReference type="EMBL" id="RCJ19294.1"/>
    </source>
</evidence>
<dbReference type="InterPro" id="IPR032465">
    <property type="entry name" value="ACMSD"/>
</dbReference>
<sequence length="291" mass="33162">MNIIDFHVHAGDFHLLRNDIQELLTHRPMEPDVNILEVFSQTDALQNYLARNGVYKAVLLAECGPGTNYTIDSELIAKFAKNKDIFIPFGNINPNYHDVKKEFWKSIKLGVKGFKFYPADHAFNALIDDMQYVYKMCELLGLPILFHTGLTAQKDTEQKFINPLEFQPLAEKYPELVLILAHGGKPYWYVEASFMTRTFPNVYIDTALLDPLALSHNFPELQRLQHKFVFGSDWPVVGSYSALIEKYKQAGISQEIMSAIFYKNAAKILNNALEKQNHTVPAALAELAVYS</sequence>
<dbReference type="InterPro" id="IPR006680">
    <property type="entry name" value="Amidohydro-rel"/>
</dbReference>
<comment type="caution">
    <text evidence="3">The sequence shown here is derived from an EMBL/GenBank/DDBJ whole genome shotgun (WGS) entry which is preliminary data.</text>
</comment>